<evidence type="ECO:0000256" key="7">
    <source>
        <dbReference type="SAM" id="Phobius"/>
    </source>
</evidence>
<feature type="transmembrane region" description="Helical" evidence="7">
    <location>
        <begin position="358"/>
        <end position="379"/>
    </location>
</feature>
<dbReference type="OrthoDB" id="420519at2759"/>
<dbReference type="FunCoup" id="A0A7R8YVZ9">
    <property type="interactions" value="263"/>
</dbReference>
<comment type="similarity">
    <text evidence="2">Belongs to the CTL (choline transporter-like) family.</text>
</comment>
<feature type="transmembrane region" description="Helical" evidence="7">
    <location>
        <begin position="645"/>
        <end position="667"/>
    </location>
</feature>
<evidence type="ECO:0000313" key="9">
    <source>
        <dbReference type="Proteomes" id="UP000594454"/>
    </source>
</evidence>
<feature type="transmembrane region" description="Helical" evidence="7">
    <location>
        <begin position="745"/>
        <end position="767"/>
    </location>
</feature>
<keyword evidence="6" id="KW-0325">Glycoprotein</keyword>
<dbReference type="PANTHER" id="PTHR12385:SF14">
    <property type="entry name" value="CHOLINE TRANSPORTER-LIKE 2"/>
    <property type="match status" value="1"/>
</dbReference>
<dbReference type="GO" id="GO:0022857">
    <property type="term" value="F:transmembrane transporter activity"/>
    <property type="evidence" value="ECO:0007669"/>
    <property type="project" value="InterPro"/>
</dbReference>
<reference evidence="8 9" key="1">
    <citation type="submission" date="2020-11" db="EMBL/GenBank/DDBJ databases">
        <authorList>
            <person name="Wallbank WR R."/>
            <person name="Pardo Diaz C."/>
            <person name="Kozak K."/>
            <person name="Martin S."/>
            <person name="Jiggins C."/>
            <person name="Moest M."/>
            <person name="Warren A I."/>
            <person name="Generalovic N T."/>
            <person name="Byers J.R.P. K."/>
            <person name="Montejo-Kovacevich G."/>
            <person name="Yen C E."/>
        </authorList>
    </citation>
    <scope>NUCLEOTIDE SEQUENCE [LARGE SCALE GENOMIC DNA]</scope>
</reference>
<keyword evidence="3 7" id="KW-0812">Transmembrane</keyword>
<dbReference type="GO" id="GO:0016020">
    <property type="term" value="C:membrane"/>
    <property type="evidence" value="ECO:0007669"/>
    <property type="project" value="UniProtKB-SubCell"/>
</dbReference>
<dbReference type="Pfam" id="PF04515">
    <property type="entry name" value="Choline_transpo"/>
    <property type="match status" value="1"/>
</dbReference>
<evidence type="ECO:0000256" key="4">
    <source>
        <dbReference type="ARBA" id="ARBA00022989"/>
    </source>
</evidence>
<dbReference type="Proteomes" id="UP000594454">
    <property type="component" value="Chromosome 4"/>
</dbReference>
<protein>
    <recommendedName>
        <fullName evidence="10">Choline transporter-like protein 2</fullName>
    </recommendedName>
</protein>
<dbReference type="InParanoid" id="A0A7R8YVZ9"/>
<evidence type="ECO:0000313" key="8">
    <source>
        <dbReference type="EMBL" id="CAD7086839.1"/>
    </source>
</evidence>
<feature type="transmembrane region" description="Helical" evidence="7">
    <location>
        <begin position="779"/>
        <end position="800"/>
    </location>
</feature>
<gene>
    <name evidence="8" type="ORF">HERILL_LOCUS9582</name>
</gene>
<evidence type="ECO:0000256" key="5">
    <source>
        <dbReference type="ARBA" id="ARBA00023136"/>
    </source>
</evidence>
<keyword evidence="5 7" id="KW-0472">Membrane</keyword>
<proteinExistence type="inferred from homology"/>
<dbReference type="PANTHER" id="PTHR12385">
    <property type="entry name" value="CHOLINE TRANSPORTER-LIKE (SLC FAMILY 44)"/>
    <property type="match status" value="1"/>
</dbReference>
<sequence>MKSIMKLGYAIKVDRRLWDHQYRKGNWKNMFHFCVNDPRNMGICCGSGDSVREHPVDDEAFELQPLDPTPGKYGEPLKYDAHFKGPLGKRSCTDVLCLIIFVVFLILWSYIAYFAIGHGDLEKLLVPVDSQGYRCGVDSPVLDKPYLFFFNLEKCISPLVPITGCPTPQVCVKECPNQMFIYETYKGSFEELKSKLICQTDKDKENIKDMTDAKNAIQENRCASWYIPSVPFVKRCVWEFTSTSCPRLPPRLLQRIKRDTSKVPSLAFNETDLIEPPIEVDLYNSDQIQSSDQRKPVEEPIVHCETREKLGEEIIIRKMRRINTYLAKIVGNLVANLYNGTDSQELGQLIVEDLTESWPVMAIGLILAMILSLVFIAVMRWLAKPMVWLSILGVLGLLGFGIYSCVTLFIYYRDHPVRTAVSPNLAAYIRSWGTDKITWLILTIILSILFIVLLLVAIFLRGRIRIAIALIKEASKAVSSIISTVFFPIIPWIFQVATIVFAIAIGLYLASVGPSSYRVVGSIPNNCICTGAAAQYAEGSYCDPKTFNENCHLPAQTASVVQRLLGTENAPCSNAGCYFEKISNPNIIGYMQAYNVVAFFWVIFFISAFGEMVLAGAFATWYWTFHKSDVPFFTLTKSVGRTTRYHLGTLAFGALIVTICRIIRVILEWIDAKLKKFDNACTRAILCCMKCFFWCLEKFLRFINKNAYIMCAIHGKNFCTSARDAFNLLMRNCIRVIVVDKVTEFLLFLSKLLLTLGLGTATYFYIGTYAANQEIHYRITPTIIVMIGTYLITTVFFQVYSMAVDTLFLCFLEDSERNDGSPEKPFFMSKQLMKILEKRYTSNGLVYTIKSTNVYKKPLRHANQYSKHTKIAHFDKIDEEDQKTV</sequence>
<accession>A0A7R8YVZ9</accession>
<feature type="transmembrane region" description="Helical" evidence="7">
    <location>
        <begin position="437"/>
        <end position="460"/>
    </location>
</feature>
<feature type="transmembrane region" description="Helical" evidence="7">
    <location>
        <begin position="386"/>
        <end position="412"/>
    </location>
</feature>
<evidence type="ECO:0000256" key="2">
    <source>
        <dbReference type="ARBA" id="ARBA00007168"/>
    </source>
</evidence>
<dbReference type="EMBL" id="LR899012">
    <property type="protein sequence ID" value="CAD7086839.1"/>
    <property type="molecule type" value="Genomic_DNA"/>
</dbReference>
<feature type="transmembrane region" description="Helical" evidence="7">
    <location>
        <begin position="481"/>
        <end position="510"/>
    </location>
</feature>
<keyword evidence="4 7" id="KW-1133">Transmembrane helix</keyword>
<feature type="transmembrane region" description="Helical" evidence="7">
    <location>
        <begin position="95"/>
        <end position="116"/>
    </location>
</feature>
<keyword evidence="9" id="KW-1185">Reference proteome</keyword>
<dbReference type="AlphaFoldDB" id="A0A7R8YVZ9"/>
<organism evidence="8 9">
    <name type="scientific">Hermetia illucens</name>
    <name type="common">Black soldier fly</name>
    <dbReference type="NCBI Taxonomy" id="343691"/>
    <lineage>
        <taxon>Eukaryota</taxon>
        <taxon>Metazoa</taxon>
        <taxon>Ecdysozoa</taxon>
        <taxon>Arthropoda</taxon>
        <taxon>Hexapoda</taxon>
        <taxon>Insecta</taxon>
        <taxon>Pterygota</taxon>
        <taxon>Neoptera</taxon>
        <taxon>Endopterygota</taxon>
        <taxon>Diptera</taxon>
        <taxon>Brachycera</taxon>
        <taxon>Stratiomyomorpha</taxon>
        <taxon>Stratiomyidae</taxon>
        <taxon>Hermetiinae</taxon>
        <taxon>Hermetia</taxon>
    </lineage>
</organism>
<dbReference type="InterPro" id="IPR007603">
    <property type="entry name" value="Choline_transptr-like"/>
</dbReference>
<feature type="transmembrane region" description="Helical" evidence="7">
    <location>
        <begin position="598"/>
        <end position="624"/>
    </location>
</feature>
<comment type="subcellular location">
    <subcellularLocation>
        <location evidence="1">Membrane</location>
        <topology evidence="1">Multi-pass membrane protein</topology>
    </subcellularLocation>
</comment>
<evidence type="ECO:0000256" key="6">
    <source>
        <dbReference type="ARBA" id="ARBA00023180"/>
    </source>
</evidence>
<evidence type="ECO:0000256" key="1">
    <source>
        <dbReference type="ARBA" id="ARBA00004141"/>
    </source>
</evidence>
<name>A0A7R8YVZ9_HERIL</name>
<evidence type="ECO:0008006" key="10">
    <source>
        <dbReference type="Google" id="ProtNLM"/>
    </source>
</evidence>
<evidence type="ECO:0000256" key="3">
    <source>
        <dbReference type="ARBA" id="ARBA00022692"/>
    </source>
</evidence>